<keyword evidence="2" id="KW-0732">Signal</keyword>
<feature type="region of interest" description="Disordered" evidence="1">
    <location>
        <begin position="31"/>
        <end position="55"/>
    </location>
</feature>
<dbReference type="EMBL" id="GGFM01009821">
    <property type="protein sequence ID" value="MBW30572.1"/>
    <property type="molecule type" value="Transcribed_RNA"/>
</dbReference>
<name>A0A2M3ZQ00_9DIPT</name>
<sequence length="79" mass="9593">MCCLLCWLWWLLRCFYRRYSSIAVVRSRMKQPRYSGSCTGPTKEMTSNPDRTNCSWNRRKKQRFSRHPSLVHPRTPVRQ</sequence>
<feature type="compositionally biased region" description="Polar residues" evidence="1">
    <location>
        <begin position="34"/>
        <end position="55"/>
    </location>
</feature>
<accession>A0A2M3ZQ00</accession>
<feature type="signal peptide" evidence="2">
    <location>
        <begin position="1"/>
        <end position="21"/>
    </location>
</feature>
<protein>
    <submittedName>
        <fullName evidence="3">Putative secreted peptide</fullName>
    </submittedName>
</protein>
<evidence type="ECO:0000256" key="2">
    <source>
        <dbReference type="SAM" id="SignalP"/>
    </source>
</evidence>
<reference evidence="3" key="1">
    <citation type="submission" date="2018-01" db="EMBL/GenBank/DDBJ databases">
        <title>An insight into the sialome of Amazonian anophelines.</title>
        <authorList>
            <person name="Ribeiro J.M."/>
            <person name="Scarpassa V."/>
            <person name="Calvo E."/>
        </authorList>
    </citation>
    <scope>NUCLEOTIDE SEQUENCE</scope>
    <source>
        <tissue evidence="3">Salivary glands</tissue>
    </source>
</reference>
<proteinExistence type="predicted"/>
<evidence type="ECO:0000313" key="3">
    <source>
        <dbReference type="EMBL" id="MBW30572.1"/>
    </source>
</evidence>
<feature type="region of interest" description="Disordered" evidence="1">
    <location>
        <begin position="60"/>
        <end position="79"/>
    </location>
</feature>
<dbReference type="AlphaFoldDB" id="A0A2M3ZQ00"/>
<organism evidence="3">
    <name type="scientific">Anopheles braziliensis</name>
    <dbReference type="NCBI Taxonomy" id="58242"/>
    <lineage>
        <taxon>Eukaryota</taxon>
        <taxon>Metazoa</taxon>
        <taxon>Ecdysozoa</taxon>
        <taxon>Arthropoda</taxon>
        <taxon>Hexapoda</taxon>
        <taxon>Insecta</taxon>
        <taxon>Pterygota</taxon>
        <taxon>Neoptera</taxon>
        <taxon>Endopterygota</taxon>
        <taxon>Diptera</taxon>
        <taxon>Nematocera</taxon>
        <taxon>Culicoidea</taxon>
        <taxon>Culicidae</taxon>
        <taxon>Anophelinae</taxon>
        <taxon>Anopheles</taxon>
    </lineage>
</organism>
<evidence type="ECO:0000256" key="1">
    <source>
        <dbReference type="SAM" id="MobiDB-lite"/>
    </source>
</evidence>
<feature type="chain" id="PRO_5014960464" evidence="2">
    <location>
        <begin position="22"/>
        <end position="79"/>
    </location>
</feature>